<feature type="compositionally biased region" description="Pro residues" evidence="1">
    <location>
        <begin position="9"/>
        <end position="18"/>
    </location>
</feature>
<reference evidence="2 3" key="1">
    <citation type="submission" date="2021-03" db="EMBL/GenBank/DDBJ databases">
        <title>Whole genome shotgun sequence of Salinispora arenicola NBRC 105043.</title>
        <authorList>
            <person name="Komaki H."/>
            <person name="Tamura T."/>
        </authorList>
    </citation>
    <scope>NUCLEOTIDE SEQUENCE [LARGE SCALE GENOMIC DNA]</scope>
    <source>
        <strain evidence="2 3">NBRC 105043</strain>
    </source>
</reference>
<feature type="compositionally biased region" description="Basic and acidic residues" evidence="1">
    <location>
        <begin position="48"/>
        <end position="58"/>
    </location>
</feature>
<sequence>MDGSSAPGPTAPRIPPVWFPTRSRDRRRDNAVHLESHTTMRKSQAIPEKSDLRVAEGG</sequence>
<organism evidence="2 3">
    <name type="scientific">Salinispora arenicola</name>
    <dbReference type="NCBI Taxonomy" id="168697"/>
    <lineage>
        <taxon>Bacteria</taxon>
        <taxon>Bacillati</taxon>
        <taxon>Actinomycetota</taxon>
        <taxon>Actinomycetes</taxon>
        <taxon>Micromonosporales</taxon>
        <taxon>Micromonosporaceae</taxon>
        <taxon>Salinispora</taxon>
    </lineage>
</organism>
<protein>
    <submittedName>
        <fullName evidence="2">Uncharacterized protein</fullName>
    </submittedName>
</protein>
<feature type="region of interest" description="Disordered" evidence="1">
    <location>
        <begin position="1"/>
        <end position="58"/>
    </location>
</feature>
<dbReference type="EMBL" id="BOQM01000011">
    <property type="protein sequence ID" value="GIM84742.1"/>
    <property type="molecule type" value="Genomic_DNA"/>
</dbReference>
<name>A0ABQ4JQA0_SALAC</name>
<accession>A0ABQ4JQA0</accession>
<evidence type="ECO:0000313" key="3">
    <source>
        <dbReference type="Proteomes" id="UP000677457"/>
    </source>
</evidence>
<evidence type="ECO:0000256" key="1">
    <source>
        <dbReference type="SAM" id="MobiDB-lite"/>
    </source>
</evidence>
<feature type="compositionally biased region" description="Basic and acidic residues" evidence="1">
    <location>
        <begin position="22"/>
        <end position="38"/>
    </location>
</feature>
<keyword evidence="3" id="KW-1185">Reference proteome</keyword>
<gene>
    <name evidence="2" type="ORF">Sar04_18860</name>
</gene>
<proteinExistence type="predicted"/>
<comment type="caution">
    <text evidence="2">The sequence shown here is derived from an EMBL/GenBank/DDBJ whole genome shotgun (WGS) entry which is preliminary data.</text>
</comment>
<dbReference type="Proteomes" id="UP000677457">
    <property type="component" value="Unassembled WGS sequence"/>
</dbReference>
<evidence type="ECO:0000313" key="2">
    <source>
        <dbReference type="EMBL" id="GIM84742.1"/>
    </source>
</evidence>